<evidence type="ECO:0000259" key="4">
    <source>
        <dbReference type="Pfam" id="PF08031"/>
    </source>
</evidence>
<dbReference type="GO" id="GO:0016491">
    <property type="term" value="F:oxidoreductase activity"/>
    <property type="evidence" value="ECO:0007669"/>
    <property type="project" value="UniProtKB-KW"/>
</dbReference>
<dbReference type="PANTHER" id="PTHR42973:SF4">
    <property type="entry name" value="FAD BINDING DOMAIN PROTEIN"/>
    <property type="match status" value="1"/>
</dbReference>
<dbReference type="InterPro" id="IPR012951">
    <property type="entry name" value="BBE"/>
</dbReference>
<keyword evidence="1" id="KW-0285">Flavoprotein</keyword>
<dbReference type="SUPFAM" id="SSF55103">
    <property type="entry name" value="FAD-linked oxidases, C-terminal domain"/>
    <property type="match status" value="1"/>
</dbReference>
<dbReference type="InterPro" id="IPR016164">
    <property type="entry name" value="FAD-linked_Oxase-like_C"/>
</dbReference>
<evidence type="ECO:0000256" key="2">
    <source>
        <dbReference type="ARBA" id="ARBA00022827"/>
    </source>
</evidence>
<dbReference type="GO" id="GO:0050660">
    <property type="term" value="F:flavin adenine dinucleotide binding"/>
    <property type="evidence" value="ECO:0007669"/>
    <property type="project" value="InterPro"/>
</dbReference>
<feature type="non-terminal residue" evidence="5">
    <location>
        <position position="1"/>
    </location>
</feature>
<gene>
    <name evidence="5" type="ORF">RDB_LOCUS102518</name>
</gene>
<protein>
    <recommendedName>
        <fullName evidence="4">Berberine/berberine-like domain-containing protein</fullName>
    </recommendedName>
</protein>
<evidence type="ECO:0000313" key="5">
    <source>
        <dbReference type="EMBL" id="CAE6484091.1"/>
    </source>
</evidence>
<evidence type="ECO:0000256" key="1">
    <source>
        <dbReference type="ARBA" id="ARBA00022630"/>
    </source>
</evidence>
<dbReference type="AlphaFoldDB" id="A0A8H3H5N0"/>
<keyword evidence="3" id="KW-0560">Oxidoreductase</keyword>
<dbReference type="Gene3D" id="3.30.465.10">
    <property type="match status" value="1"/>
</dbReference>
<proteinExistence type="predicted"/>
<feature type="domain" description="Berberine/berberine-like" evidence="4">
    <location>
        <begin position="242"/>
        <end position="278"/>
    </location>
</feature>
<comment type="caution">
    <text evidence="5">The sequence shown here is derived from an EMBL/GenBank/DDBJ whole genome shotgun (WGS) entry which is preliminary data.</text>
</comment>
<dbReference type="Proteomes" id="UP000663861">
    <property type="component" value="Unassembled WGS sequence"/>
</dbReference>
<evidence type="ECO:0000256" key="3">
    <source>
        <dbReference type="ARBA" id="ARBA00023002"/>
    </source>
</evidence>
<keyword evidence="2" id="KW-0274">FAD</keyword>
<dbReference type="Pfam" id="PF08031">
    <property type="entry name" value="BBE"/>
    <property type="match status" value="1"/>
</dbReference>
<dbReference type="InterPro" id="IPR050416">
    <property type="entry name" value="FAD-linked_Oxidoreductase"/>
</dbReference>
<reference evidence="5" key="1">
    <citation type="submission" date="2021-01" db="EMBL/GenBank/DDBJ databases">
        <authorList>
            <person name="Kaushik A."/>
        </authorList>
    </citation>
    <scope>NUCLEOTIDE SEQUENCE</scope>
    <source>
        <strain evidence="5">AG4-RS23</strain>
    </source>
</reference>
<dbReference type="PANTHER" id="PTHR42973">
    <property type="entry name" value="BINDING OXIDOREDUCTASE, PUTATIVE (AFU_ORTHOLOGUE AFUA_1G17690)-RELATED"/>
    <property type="match status" value="1"/>
</dbReference>
<organism evidence="5 6">
    <name type="scientific">Rhizoctonia solani</name>
    <dbReference type="NCBI Taxonomy" id="456999"/>
    <lineage>
        <taxon>Eukaryota</taxon>
        <taxon>Fungi</taxon>
        <taxon>Dikarya</taxon>
        <taxon>Basidiomycota</taxon>
        <taxon>Agaricomycotina</taxon>
        <taxon>Agaricomycetes</taxon>
        <taxon>Cantharellales</taxon>
        <taxon>Ceratobasidiaceae</taxon>
        <taxon>Rhizoctonia</taxon>
    </lineage>
</organism>
<dbReference type="EMBL" id="CAJMWY010002173">
    <property type="protein sequence ID" value="CAE6484091.1"/>
    <property type="molecule type" value="Genomic_DNA"/>
</dbReference>
<dbReference type="Gene3D" id="3.40.462.20">
    <property type="match status" value="1"/>
</dbReference>
<accession>A0A8H3H5N0</accession>
<dbReference type="InterPro" id="IPR016169">
    <property type="entry name" value="FAD-bd_PCMH_sub2"/>
</dbReference>
<sequence length="289" mass="32346">FKALKGGTGNFGIVTSFKLQTFPVNHIYAGYINYTPDKYDTLFTLMEKYAREWVESDPKTHMIPVFVSKPSTGLDMATFYNAYAEPVTTPPAAVKPFFDVPNNGSTVQVKTVKEATDELSVGFDDGFRYDMEDYSIRADAGLFKQILECWNKFTKETAQTIPGWSVGLIYQPISNSMLRATDKKGGNILGLKPAKDPLMVVSYTFTWVRPEDDKKAYAAIKKLVTASKNIAKSQNRLADYMYLNYAGPEQKVIESYGSAQVDFLRKVKAKYDPDAVFEKLSPGGFKIPS</sequence>
<name>A0A8H3H5N0_9AGAM</name>
<evidence type="ECO:0000313" key="6">
    <source>
        <dbReference type="Proteomes" id="UP000663861"/>
    </source>
</evidence>